<dbReference type="EMBL" id="LATX01001951">
    <property type="protein sequence ID" value="KTB35944.1"/>
    <property type="molecule type" value="Genomic_DNA"/>
</dbReference>
<proteinExistence type="predicted"/>
<name>A0A0W0FHZ4_MONRR</name>
<reference evidence="1 2" key="1">
    <citation type="submission" date="2015-12" db="EMBL/GenBank/DDBJ databases">
        <title>Draft genome sequence of Moniliophthora roreri, the causal agent of frosty pod rot of cacao.</title>
        <authorList>
            <person name="Aime M.C."/>
            <person name="Diaz-Valderrama J.R."/>
            <person name="Kijpornyongpan T."/>
            <person name="Phillips-Mora W."/>
        </authorList>
    </citation>
    <scope>NUCLEOTIDE SEQUENCE [LARGE SCALE GENOMIC DNA]</scope>
    <source>
        <strain evidence="1 2">MCA 2952</strain>
    </source>
</reference>
<sequence>MSFTNSSQIRITGENTINHVQGNQVNVNLNIGQAVIKRTKYDQFRQVIRGDVKMLKEIHSEEIADWEWEWKYWKVPNKRKARRTTCTIEVYPDRQSKFTAVMYEGEDANCVWEKEFEEFSRTRNPLIAQLFGINRSDVPMLIFHDELIPLANFFNRKSIWMHVYIEHLVENMGCVLTQVWMSTVSGALFSGPVGPFPPALRANRNESIIVPNTIDMLKDDACIRFFINFGSRLDNHVLECAHWSQRLSCLDSLVPATVEDHQSKDFDRPNWRSATHPYLYYLWRNPPNHLPMNVMGGLQFGTVYSPSMEAVARWPRGVGSLWERYMYDREELVEETVLDNGLTRFQLDLTRGQKVHLDVWYHACVFLRGWLSQSSRVFDAIEVAEGKEDFFIVHPPVLMIQSSQHPTATSRTLRNDEYPVKITPPTPIYLFLHPLPMSVLELVSWIEGRPCFWSFDETGQSRMSEEECERWGLPVPTLSKDSVRLPSWPTHVYTALRDWQKARGFDPTTSDWARHMGFPEWEIVGARKVQEEKKVSSSWWEAFVGSGISAVGI</sequence>
<dbReference type="Proteomes" id="UP000054988">
    <property type="component" value="Unassembled WGS sequence"/>
</dbReference>
<evidence type="ECO:0000313" key="1">
    <source>
        <dbReference type="EMBL" id="KTB35944.1"/>
    </source>
</evidence>
<comment type="caution">
    <text evidence="1">The sequence shown here is derived from an EMBL/GenBank/DDBJ whole genome shotgun (WGS) entry which is preliminary data.</text>
</comment>
<evidence type="ECO:0000313" key="2">
    <source>
        <dbReference type="Proteomes" id="UP000054988"/>
    </source>
</evidence>
<protein>
    <submittedName>
        <fullName evidence="1">Uncharacterized protein</fullName>
    </submittedName>
</protein>
<organism evidence="1 2">
    <name type="scientific">Moniliophthora roreri</name>
    <name type="common">Frosty pod rot fungus</name>
    <name type="synonym">Monilia roreri</name>
    <dbReference type="NCBI Taxonomy" id="221103"/>
    <lineage>
        <taxon>Eukaryota</taxon>
        <taxon>Fungi</taxon>
        <taxon>Dikarya</taxon>
        <taxon>Basidiomycota</taxon>
        <taxon>Agaricomycotina</taxon>
        <taxon>Agaricomycetes</taxon>
        <taxon>Agaricomycetidae</taxon>
        <taxon>Agaricales</taxon>
        <taxon>Marasmiineae</taxon>
        <taxon>Marasmiaceae</taxon>
        <taxon>Moniliophthora</taxon>
    </lineage>
</organism>
<dbReference type="AlphaFoldDB" id="A0A0W0FHZ4"/>
<accession>A0A0W0FHZ4</accession>
<gene>
    <name evidence="1" type="ORF">WG66_11477</name>
</gene>